<name>A0A1H6A601_9ACTN</name>
<evidence type="ECO:0000313" key="1">
    <source>
        <dbReference type="EMBL" id="SEG43457.1"/>
    </source>
</evidence>
<organism evidence="1 2">
    <name type="scientific">Thermomonospora echinospora</name>
    <dbReference type="NCBI Taxonomy" id="1992"/>
    <lineage>
        <taxon>Bacteria</taxon>
        <taxon>Bacillati</taxon>
        <taxon>Actinomycetota</taxon>
        <taxon>Actinomycetes</taxon>
        <taxon>Streptosporangiales</taxon>
        <taxon>Thermomonosporaceae</taxon>
        <taxon>Thermomonospora</taxon>
    </lineage>
</organism>
<dbReference type="Proteomes" id="UP000236723">
    <property type="component" value="Unassembled WGS sequence"/>
</dbReference>
<keyword evidence="2" id="KW-1185">Reference proteome</keyword>
<evidence type="ECO:0000313" key="2">
    <source>
        <dbReference type="Proteomes" id="UP000236723"/>
    </source>
</evidence>
<reference evidence="2" key="1">
    <citation type="submission" date="2016-10" db="EMBL/GenBank/DDBJ databases">
        <authorList>
            <person name="Varghese N."/>
            <person name="Submissions S."/>
        </authorList>
    </citation>
    <scope>NUCLEOTIDE SEQUENCE [LARGE SCALE GENOMIC DNA]</scope>
    <source>
        <strain evidence="2">DSM 43163</strain>
    </source>
</reference>
<protein>
    <submittedName>
        <fullName evidence="1">Uncharacterized protein</fullName>
    </submittedName>
</protein>
<sequence>MIAAVLAAVLAAAGCADGDADTPPTPAGFVRYDGPVYSFAHPADWTRKPRRNVRGEPEIWLVGPPTASGAPQGEVLVGGQSEARPYGSQAQRRRFELQLGEYRAASLLTERRIRMDRSTKVPGAEVAHRFEAVGEMSTNPGRSVRMEVIDLYALTEDGVMVNIAVRAPEGGGEAAGLPEVLESFRIKEK</sequence>
<dbReference type="AlphaFoldDB" id="A0A1H6A601"/>
<dbReference type="EMBL" id="FNVO01000005">
    <property type="protein sequence ID" value="SEG43457.1"/>
    <property type="molecule type" value="Genomic_DNA"/>
</dbReference>
<gene>
    <name evidence="1" type="ORF">SAMN04489712_105197</name>
</gene>
<accession>A0A1H6A601</accession>
<proteinExistence type="predicted"/>